<accession>A0A1L8UPZ2</accession>
<dbReference type="InterPro" id="IPR050661">
    <property type="entry name" value="BglG_antiterminators"/>
</dbReference>
<keyword evidence="7" id="KW-1185">Reference proteome</keyword>
<proteinExistence type="predicted"/>
<comment type="caution">
    <text evidence="5">The sequence shown here is derived from an EMBL/GenBank/DDBJ whole genome shotgun (WGS) entry which is preliminary data.</text>
</comment>
<gene>
    <name evidence="5" type="ORF">A5802_002802</name>
    <name evidence="4" type="ORF">EMU01_23870</name>
</gene>
<evidence type="ECO:0000313" key="5">
    <source>
        <dbReference type="EMBL" id="OTP24892.1"/>
    </source>
</evidence>
<dbReference type="GeneID" id="61000771"/>
<evidence type="ECO:0000256" key="2">
    <source>
        <dbReference type="ARBA" id="ARBA00023163"/>
    </source>
</evidence>
<dbReference type="EMBL" id="NGMS01000003">
    <property type="protein sequence ID" value="OTP24892.1"/>
    <property type="molecule type" value="Genomic_DNA"/>
</dbReference>
<dbReference type="Proteomes" id="UP000195024">
    <property type="component" value="Unassembled WGS sequence"/>
</dbReference>
<dbReference type="RefSeq" id="WP_071867590.1">
    <property type="nucleotide sequence ID" value="NZ_BJWA01000020.1"/>
</dbReference>
<dbReference type="PANTHER" id="PTHR30185:SF18">
    <property type="entry name" value="TRANSCRIPTIONAL REGULATOR MTLR"/>
    <property type="match status" value="1"/>
</dbReference>
<evidence type="ECO:0000256" key="1">
    <source>
        <dbReference type="ARBA" id="ARBA00023015"/>
    </source>
</evidence>
<organism evidence="5 6">
    <name type="scientific">Enterococcus mundtii</name>
    <dbReference type="NCBI Taxonomy" id="53346"/>
    <lineage>
        <taxon>Bacteria</taxon>
        <taxon>Bacillati</taxon>
        <taxon>Bacillota</taxon>
        <taxon>Bacilli</taxon>
        <taxon>Lactobacillales</taxon>
        <taxon>Enterococcaceae</taxon>
        <taxon>Enterococcus</taxon>
    </lineage>
</organism>
<evidence type="ECO:0000313" key="6">
    <source>
        <dbReference type="Proteomes" id="UP000195024"/>
    </source>
</evidence>
<protein>
    <recommendedName>
        <fullName evidence="3">Mga helix-turn-helix domain-containing protein</fullName>
    </recommendedName>
</protein>
<dbReference type="InterPro" id="IPR007737">
    <property type="entry name" value="Mga_HTH"/>
</dbReference>
<evidence type="ECO:0000313" key="7">
    <source>
        <dbReference type="Proteomes" id="UP000321175"/>
    </source>
</evidence>
<dbReference type="PANTHER" id="PTHR30185">
    <property type="entry name" value="CRYPTIC BETA-GLUCOSIDE BGL OPERON ANTITERMINATOR"/>
    <property type="match status" value="1"/>
</dbReference>
<reference evidence="5 6" key="1">
    <citation type="submission" date="2017-05" db="EMBL/GenBank/DDBJ databases">
        <title>The Genome Sequence of Enterococcus mundtii 6B1_DIV0119.</title>
        <authorList>
            <consortium name="The Broad Institute Genomics Platform"/>
            <consortium name="The Broad Institute Genomic Center for Infectious Diseases"/>
            <person name="Earl A."/>
            <person name="Manson A."/>
            <person name="Schwartman J."/>
            <person name="Gilmore M."/>
            <person name="Abouelleil A."/>
            <person name="Cao P."/>
            <person name="Chapman S."/>
            <person name="Cusick C."/>
            <person name="Shea T."/>
            <person name="Young S."/>
            <person name="Neafsey D."/>
            <person name="Nusbaum C."/>
            <person name="Birren B."/>
        </authorList>
    </citation>
    <scope>NUCLEOTIDE SEQUENCE [LARGE SCALE GENOMIC DNA]</scope>
    <source>
        <strain evidence="5 6">6B1_DIV0119</strain>
    </source>
</reference>
<keyword evidence="1" id="KW-0805">Transcription regulation</keyword>
<reference evidence="4 7" key="2">
    <citation type="submission" date="2019-07" db="EMBL/GenBank/DDBJ databases">
        <title>Whole genome shotgun sequence of Enterococcus mundtii NBRC 100490.</title>
        <authorList>
            <person name="Hosoyama A."/>
            <person name="Uohara A."/>
            <person name="Ohji S."/>
            <person name="Ichikawa N."/>
        </authorList>
    </citation>
    <scope>NUCLEOTIDE SEQUENCE [LARGE SCALE GENOMIC DNA]</scope>
    <source>
        <strain evidence="4 7">NBRC 100490</strain>
    </source>
</reference>
<dbReference type="AlphaFoldDB" id="A0A1L8UPZ2"/>
<feature type="domain" description="Mga helix-turn-helix" evidence="3">
    <location>
        <begin position="72"/>
        <end position="157"/>
    </location>
</feature>
<name>A0A1L8UPZ2_ENTMU</name>
<evidence type="ECO:0000259" key="3">
    <source>
        <dbReference type="Pfam" id="PF05043"/>
    </source>
</evidence>
<keyword evidence="2" id="KW-0804">Transcription</keyword>
<dbReference type="EMBL" id="BJWA01000020">
    <property type="protein sequence ID" value="GEL81243.1"/>
    <property type="molecule type" value="Genomic_DNA"/>
</dbReference>
<sequence>MGVLEKQLERQISLLYLLNIESSNISNLAKELSITDKTIAADIDSFNTTCFPARIETNQYKEVSLSIPKKLNLDDIFVRILNNSTNVKILKYIFITEPSLSEIATKLFLSKTSIRRIVAKINTYFLKEKINVQINLENKLTITGNEIEIRRLFASMFKEIYKVKEFPYFDTIYQMLRRCLKAQKRMVSTPKVIYSVYYIYSSIIRIGNKHLIPEKELIDNEQIVGTILEIIQSDTVFCTLMSQKYKFNVTQKNVSNILTSYFGLMFTEVQHRDQRLEQNIEKFLQSFYSLLAIDMPINTTEIEYFFDFINFYKELAIFKVSYADIFYKKMMENNPKIWQAYQKSLQIAQLNFVEQSELLHKELLLELIISSNDLLRMIEPKIQEKSILLLSSQEIGLSLLYKNLILHKHPFLKNIDIYEKDVFSIDYQLINQYDLILTDLSLNFDRITSEILKISKVPTSIFWNNFEQCLYSS</sequence>
<dbReference type="Pfam" id="PF05043">
    <property type="entry name" value="Mga"/>
    <property type="match status" value="1"/>
</dbReference>
<dbReference type="Proteomes" id="UP000321175">
    <property type="component" value="Unassembled WGS sequence"/>
</dbReference>
<evidence type="ECO:0000313" key="4">
    <source>
        <dbReference type="EMBL" id="GEL81243.1"/>
    </source>
</evidence>